<name>A0LBX6_MAGMM</name>
<dbReference type="Proteomes" id="UP000002586">
    <property type="component" value="Chromosome"/>
</dbReference>
<dbReference type="PROSITE" id="PS51257">
    <property type="entry name" value="PROKAR_LIPOPROTEIN"/>
    <property type="match status" value="1"/>
</dbReference>
<keyword evidence="3" id="KW-1185">Reference proteome</keyword>
<sequence length="230" mass="24850" precursor="true">MKIKGWIKKGRSCLLLLLGTLLMVGCSMGTDRSFVLKDALPRQMTVAVLPFENLSNNPNGGLIVAQLLSTELYHRQIFQQMEETEMRRLLTQNKVDMDRLSDVSLARKVGLMLGVDAVILGSVSELSYQHGLREEPAVGFNVQLLRVADSKVVWRGSQSLMGSGWLRRESLIYTAQQAASQLVARMDHGYGADGSKTAPTAASATQPSGTTAALAPTAEAPATVPAHSEP</sequence>
<protein>
    <recommendedName>
        <fullName evidence="4">Lipoprotein</fullName>
    </recommendedName>
</protein>
<dbReference type="OrthoDB" id="5452175at2"/>
<dbReference type="AlphaFoldDB" id="A0LBX6"/>
<dbReference type="Gene3D" id="3.40.50.10610">
    <property type="entry name" value="ABC-type transport auxiliary lipoprotein component"/>
    <property type="match status" value="1"/>
</dbReference>
<dbReference type="KEGG" id="mgm:Mmc1_2978"/>
<reference evidence="2 3" key="2">
    <citation type="journal article" date="2012" name="Int. J. Syst. Evol. Microbiol.">
        <title>Magnetococcus marinus gen. nov., sp. nov., a marine, magnetotactic bacterium that represents a novel lineage (Magnetococcaceae fam. nov.; Magnetococcales ord. nov.) at the base of the Alphaproteobacteria.</title>
        <authorList>
            <person name="Bazylinski D.A."/>
            <person name="Williams T.J."/>
            <person name="Lefevre C.T."/>
            <person name="Berg R.J."/>
            <person name="Zhang C.L."/>
            <person name="Bowser S.S."/>
            <person name="Dean A.J."/>
            <person name="Beveridge T.J."/>
        </authorList>
    </citation>
    <scope>NUCLEOTIDE SEQUENCE [LARGE SCALE GENOMIC DNA]</scope>
    <source>
        <strain evidence="3">ATCC BAA-1437 / JCM 17883 / MC-1</strain>
    </source>
</reference>
<organism evidence="2 3">
    <name type="scientific">Magnetococcus marinus (strain ATCC BAA-1437 / JCM 17883 / MC-1)</name>
    <dbReference type="NCBI Taxonomy" id="156889"/>
    <lineage>
        <taxon>Bacteria</taxon>
        <taxon>Pseudomonadati</taxon>
        <taxon>Pseudomonadota</taxon>
        <taxon>Magnetococcia</taxon>
        <taxon>Magnetococcales</taxon>
        <taxon>Magnetococcaceae</taxon>
        <taxon>Magnetococcus</taxon>
    </lineage>
</organism>
<evidence type="ECO:0000256" key="1">
    <source>
        <dbReference type="SAM" id="MobiDB-lite"/>
    </source>
</evidence>
<gene>
    <name evidence="2" type="ordered locus">Mmc1_2978</name>
</gene>
<dbReference type="RefSeq" id="WP_011714533.1">
    <property type="nucleotide sequence ID" value="NC_008576.1"/>
</dbReference>
<dbReference type="HOGENOM" id="CLU_105029_0_0_5"/>
<proteinExistence type="predicted"/>
<evidence type="ECO:0000313" key="3">
    <source>
        <dbReference type="Proteomes" id="UP000002586"/>
    </source>
</evidence>
<evidence type="ECO:0008006" key="4">
    <source>
        <dbReference type="Google" id="ProtNLM"/>
    </source>
</evidence>
<evidence type="ECO:0000313" key="2">
    <source>
        <dbReference type="EMBL" id="ABK45469.1"/>
    </source>
</evidence>
<dbReference type="eggNOG" id="COG5616">
    <property type="taxonomic scope" value="Bacteria"/>
</dbReference>
<dbReference type="EMBL" id="CP000471">
    <property type="protein sequence ID" value="ABK45469.1"/>
    <property type="molecule type" value="Genomic_DNA"/>
</dbReference>
<accession>A0LBX6</accession>
<dbReference type="STRING" id="156889.Mmc1_2978"/>
<reference evidence="3" key="1">
    <citation type="journal article" date="2009" name="Appl. Environ. Microbiol.">
        <title>Complete genome sequence of the chemolithoautotrophic marine magnetotactic coccus strain MC-1.</title>
        <authorList>
            <person name="Schubbe S."/>
            <person name="Williams T.J."/>
            <person name="Xie G."/>
            <person name="Kiss H.E."/>
            <person name="Brettin T.S."/>
            <person name="Martinez D."/>
            <person name="Ross C.A."/>
            <person name="Schuler D."/>
            <person name="Cox B.L."/>
            <person name="Nealson K.H."/>
            <person name="Bazylinski D.A."/>
        </authorList>
    </citation>
    <scope>NUCLEOTIDE SEQUENCE [LARGE SCALE GENOMIC DNA]</scope>
    <source>
        <strain evidence="3">ATCC BAA-1437 / JCM 17883 / MC-1</strain>
    </source>
</reference>
<feature type="region of interest" description="Disordered" evidence="1">
    <location>
        <begin position="193"/>
        <end position="230"/>
    </location>
</feature>
<feature type="compositionally biased region" description="Low complexity" evidence="1">
    <location>
        <begin position="197"/>
        <end position="230"/>
    </location>
</feature>